<evidence type="ECO:0000313" key="2">
    <source>
        <dbReference type="EMBL" id="CAE8722258.1"/>
    </source>
</evidence>
<sequence length="422" mass="45319">MIKGCSFISPQGFGHEMSWQQKGGGKGGAKGGGWTPRAPVEEEEDLVWNAVSEALAPIASLETEWDTPKLEKRIKQYFRNASKNLEFHAKPWNLLIEEYTDTVFASIFQALHDRSWLNQVDFLMVFDAAIKELFPKHVLAHVPAPSFERCVLQAHDRAFEEQRFAPMLWEVLFTKLPDKSTKNRVYNAVEAARKEAAISGTSNGGNPVEEFTSAWLGFSIQKLRAAPLASSADALLRLARASIGVSSRRLSPASAGPGLNLDEALAAAAADLSQLHPPDTAMAAWTPTKMNSKVPPALGAATAQSSAGAQELRATDPGKVAWGCGRQRHAGLPPLSSAHGSFTLAAAEATAAEPSSIAWRVSKVLAPREPPWAATSAASVQRVTEPHGQSPSNGAEHRPEELPSSFCVALSPGQATVHDSRL</sequence>
<evidence type="ECO:0000256" key="1">
    <source>
        <dbReference type="SAM" id="MobiDB-lite"/>
    </source>
</evidence>
<dbReference type="EMBL" id="CAJNNW010034305">
    <property type="protein sequence ID" value="CAE8722258.1"/>
    <property type="molecule type" value="Genomic_DNA"/>
</dbReference>
<feature type="region of interest" description="Disordered" evidence="1">
    <location>
        <begin position="372"/>
        <end position="422"/>
    </location>
</feature>
<accession>A0A813L4B9</accession>
<reference evidence="2" key="1">
    <citation type="submission" date="2021-02" db="EMBL/GenBank/DDBJ databases">
        <authorList>
            <person name="Dougan E. K."/>
            <person name="Rhodes N."/>
            <person name="Thang M."/>
            <person name="Chan C."/>
        </authorList>
    </citation>
    <scope>NUCLEOTIDE SEQUENCE</scope>
</reference>
<feature type="compositionally biased region" description="Polar residues" evidence="1">
    <location>
        <begin position="376"/>
        <end position="393"/>
    </location>
</feature>
<name>A0A813L4B9_POLGL</name>
<proteinExistence type="predicted"/>
<gene>
    <name evidence="2" type="ORF">PGLA2088_LOCUS42411</name>
</gene>
<protein>
    <submittedName>
        <fullName evidence="2">Uncharacterized protein</fullName>
    </submittedName>
</protein>
<organism evidence="2 3">
    <name type="scientific">Polarella glacialis</name>
    <name type="common">Dinoflagellate</name>
    <dbReference type="NCBI Taxonomy" id="89957"/>
    <lineage>
        <taxon>Eukaryota</taxon>
        <taxon>Sar</taxon>
        <taxon>Alveolata</taxon>
        <taxon>Dinophyceae</taxon>
        <taxon>Suessiales</taxon>
        <taxon>Suessiaceae</taxon>
        <taxon>Polarella</taxon>
    </lineage>
</organism>
<comment type="caution">
    <text evidence="2">The sequence shown here is derived from an EMBL/GenBank/DDBJ whole genome shotgun (WGS) entry which is preliminary data.</text>
</comment>
<evidence type="ECO:0000313" key="3">
    <source>
        <dbReference type="Proteomes" id="UP000626109"/>
    </source>
</evidence>
<dbReference type="AlphaFoldDB" id="A0A813L4B9"/>
<dbReference type="Proteomes" id="UP000626109">
    <property type="component" value="Unassembled WGS sequence"/>
</dbReference>